<name>A0A419EXX5_9BACT</name>
<evidence type="ECO:0000313" key="2">
    <source>
        <dbReference type="Proteomes" id="UP000285961"/>
    </source>
</evidence>
<protein>
    <submittedName>
        <fullName evidence="1">BrnT family toxin</fullName>
    </submittedName>
</protein>
<sequence length="90" mass="10460">MKFEWDPKKAAQNEQKHGVTFQEASTVFGDPLAITFADPDHSLVEERCLTFGKSRLGQLIVVSHTDRENRLRIISARLMTRRERRIYEEG</sequence>
<dbReference type="Gene3D" id="3.10.450.530">
    <property type="entry name" value="Ribonuclease toxin, BrnT, of type II toxin-antitoxin system"/>
    <property type="match status" value="1"/>
</dbReference>
<evidence type="ECO:0000313" key="1">
    <source>
        <dbReference type="EMBL" id="RJP69991.1"/>
    </source>
</evidence>
<accession>A0A419EXX5</accession>
<dbReference type="Pfam" id="PF04365">
    <property type="entry name" value="BrnT_toxin"/>
    <property type="match status" value="1"/>
</dbReference>
<proteinExistence type="predicted"/>
<dbReference type="AlphaFoldDB" id="A0A419EXX5"/>
<dbReference type="InterPro" id="IPR038573">
    <property type="entry name" value="BrnT_sf"/>
</dbReference>
<dbReference type="Proteomes" id="UP000285961">
    <property type="component" value="Unassembled WGS sequence"/>
</dbReference>
<reference evidence="1 2" key="1">
    <citation type="journal article" date="2017" name="ISME J.">
        <title>Energy and carbon metabolisms in a deep terrestrial subsurface fluid microbial community.</title>
        <authorList>
            <person name="Momper L."/>
            <person name="Jungbluth S.P."/>
            <person name="Lee M.D."/>
            <person name="Amend J.P."/>
        </authorList>
    </citation>
    <scope>NUCLEOTIDE SEQUENCE [LARGE SCALE GENOMIC DNA]</scope>
    <source>
        <strain evidence="1">SURF_17</strain>
    </source>
</reference>
<gene>
    <name evidence="1" type="ORF">C4532_09990</name>
</gene>
<organism evidence="1 2">
    <name type="scientific">Candidatus Abyssobacteria bacterium SURF_17</name>
    <dbReference type="NCBI Taxonomy" id="2093361"/>
    <lineage>
        <taxon>Bacteria</taxon>
        <taxon>Pseudomonadati</taxon>
        <taxon>Candidatus Hydrogenedentota</taxon>
        <taxon>Candidatus Abyssobacteria</taxon>
    </lineage>
</organism>
<comment type="caution">
    <text evidence="1">The sequence shown here is derived from an EMBL/GenBank/DDBJ whole genome shotgun (WGS) entry which is preliminary data.</text>
</comment>
<dbReference type="InterPro" id="IPR007460">
    <property type="entry name" value="BrnT_toxin"/>
</dbReference>
<dbReference type="EMBL" id="QZKI01000076">
    <property type="protein sequence ID" value="RJP69991.1"/>
    <property type="molecule type" value="Genomic_DNA"/>
</dbReference>